<feature type="transmembrane region" description="Helical" evidence="1">
    <location>
        <begin position="140"/>
        <end position="159"/>
    </location>
</feature>
<keyword evidence="1" id="KW-1133">Transmembrane helix</keyword>
<feature type="transmembrane region" description="Helical" evidence="1">
    <location>
        <begin position="165"/>
        <end position="183"/>
    </location>
</feature>
<dbReference type="Proteomes" id="UP000195442">
    <property type="component" value="Unassembled WGS sequence"/>
</dbReference>
<sequence length="194" mass="21909">MKNTDAIATELAHVQQQMQDYLQKHWRLFLLEGIVFIVLGIAAVIIPQFFSLVTVLFLGWIIVLAGVIHVSRALFFPDMPGFGLWLVLGILQVIVGYLLIVDPIAGVMTITMMMTLFFVLEGTIKIYWALMLRPLPNWNFVLFSGVTALLFAVIILAFWSETAHWLLGLFVGINMIILGWSMVKMSLSHKDSQL</sequence>
<feature type="transmembrane region" description="Helical" evidence="1">
    <location>
        <begin position="52"/>
        <end position="70"/>
    </location>
</feature>
<dbReference type="EMBL" id="FUKJ01000121">
    <property type="protein sequence ID" value="SJM91140.1"/>
    <property type="molecule type" value="Genomic_DNA"/>
</dbReference>
<dbReference type="AlphaFoldDB" id="A0A1R4H5L1"/>
<dbReference type="PANTHER" id="PTHR34989">
    <property type="entry name" value="PROTEIN HDED"/>
    <property type="match status" value="1"/>
</dbReference>
<dbReference type="PANTHER" id="PTHR34989:SF1">
    <property type="entry name" value="PROTEIN HDED"/>
    <property type="match status" value="1"/>
</dbReference>
<dbReference type="Pfam" id="PF03729">
    <property type="entry name" value="DUF308"/>
    <property type="match status" value="1"/>
</dbReference>
<evidence type="ECO:0000313" key="3">
    <source>
        <dbReference type="Proteomes" id="UP000195442"/>
    </source>
</evidence>
<evidence type="ECO:0008006" key="4">
    <source>
        <dbReference type="Google" id="ProtNLM"/>
    </source>
</evidence>
<dbReference type="GO" id="GO:0005886">
    <property type="term" value="C:plasma membrane"/>
    <property type="evidence" value="ECO:0007669"/>
    <property type="project" value="TreeGrafter"/>
</dbReference>
<protein>
    <recommendedName>
        <fullName evidence="4">HdeD family acid-resistance protein</fullName>
    </recommendedName>
</protein>
<evidence type="ECO:0000313" key="2">
    <source>
        <dbReference type="EMBL" id="SJM91140.1"/>
    </source>
</evidence>
<keyword evidence="3" id="KW-1185">Reference proteome</keyword>
<gene>
    <name evidence="2" type="ORF">CRENPOLYSF2_2070002</name>
</gene>
<dbReference type="InterPro" id="IPR052712">
    <property type="entry name" value="Acid_resist_chaperone_HdeD"/>
</dbReference>
<keyword evidence="1" id="KW-0472">Membrane</keyword>
<dbReference type="RefSeq" id="WP_087146410.1">
    <property type="nucleotide sequence ID" value="NZ_FUKJ01000121.1"/>
</dbReference>
<feature type="transmembrane region" description="Helical" evidence="1">
    <location>
        <begin position="28"/>
        <end position="46"/>
    </location>
</feature>
<reference evidence="3" key="1">
    <citation type="submission" date="2017-02" db="EMBL/GenBank/DDBJ databases">
        <authorList>
            <person name="Daims H."/>
        </authorList>
    </citation>
    <scope>NUCLEOTIDE SEQUENCE [LARGE SCALE GENOMIC DNA]</scope>
</reference>
<dbReference type="InterPro" id="IPR005325">
    <property type="entry name" value="DUF308_memb"/>
</dbReference>
<name>A0A1R4H5L1_9GAMM</name>
<feature type="transmembrane region" description="Helical" evidence="1">
    <location>
        <begin position="106"/>
        <end position="128"/>
    </location>
</feature>
<dbReference type="OrthoDB" id="9815400at2"/>
<proteinExistence type="predicted"/>
<organism evidence="2 3">
    <name type="scientific">Crenothrix polyspora</name>
    <dbReference type="NCBI Taxonomy" id="360316"/>
    <lineage>
        <taxon>Bacteria</taxon>
        <taxon>Pseudomonadati</taxon>
        <taxon>Pseudomonadota</taxon>
        <taxon>Gammaproteobacteria</taxon>
        <taxon>Methylococcales</taxon>
        <taxon>Crenotrichaceae</taxon>
        <taxon>Crenothrix</taxon>
    </lineage>
</organism>
<evidence type="ECO:0000256" key="1">
    <source>
        <dbReference type="SAM" id="Phobius"/>
    </source>
</evidence>
<feature type="transmembrane region" description="Helical" evidence="1">
    <location>
        <begin position="82"/>
        <end position="100"/>
    </location>
</feature>
<keyword evidence="1" id="KW-0812">Transmembrane</keyword>
<accession>A0A1R4H5L1</accession>